<evidence type="ECO:0000256" key="1">
    <source>
        <dbReference type="SAM" id="MobiDB-lite"/>
    </source>
</evidence>
<reference evidence="2" key="1">
    <citation type="submission" date="2014-05" db="EMBL/GenBank/DDBJ databases">
        <title>The transcriptome of the halophilic microalga Tetraselmis sp. GSL018 isolated from the Great Salt Lake, Utah.</title>
        <authorList>
            <person name="Jinkerson R.E."/>
            <person name="D'Adamo S."/>
            <person name="Posewitz M.C."/>
        </authorList>
    </citation>
    <scope>NUCLEOTIDE SEQUENCE</scope>
    <source>
        <strain evidence="2">GSL018</strain>
    </source>
</reference>
<dbReference type="AlphaFoldDB" id="A0A061SBW1"/>
<feature type="non-terminal residue" evidence="2">
    <location>
        <position position="1"/>
    </location>
</feature>
<feature type="non-terminal residue" evidence="2">
    <location>
        <position position="185"/>
    </location>
</feature>
<dbReference type="EMBL" id="GBEZ01005021">
    <property type="protein sequence ID" value="JAC80246.1"/>
    <property type="molecule type" value="Transcribed_RNA"/>
</dbReference>
<evidence type="ECO:0000313" key="2">
    <source>
        <dbReference type="EMBL" id="JAC80246.1"/>
    </source>
</evidence>
<organism evidence="2">
    <name type="scientific">Tetraselmis sp. GSL018</name>
    <dbReference type="NCBI Taxonomy" id="582737"/>
    <lineage>
        <taxon>Eukaryota</taxon>
        <taxon>Viridiplantae</taxon>
        <taxon>Chlorophyta</taxon>
        <taxon>core chlorophytes</taxon>
        <taxon>Chlorodendrophyceae</taxon>
        <taxon>Chlorodendrales</taxon>
        <taxon>Chlorodendraceae</taxon>
        <taxon>Tetraselmis</taxon>
    </lineage>
</organism>
<feature type="region of interest" description="Disordered" evidence="1">
    <location>
        <begin position="1"/>
        <end position="54"/>
    </location>
</feature>
<name>A0A061SBW1_9CHLO</name>
<proteinExistence type="predicted"/>
<accession>A0A061SBW1</accession>
<gene>
    <name evidence="2" type="ORF">TSPGSL018_10722</name>
</gene>
<protein>
    <submittedName>
        <fullName evidence="2">Uncharacterized protein</fullName>
    </submittedName>
</protein>
<sequence length="185" mass="19654">ASPSPARPSLRHVGGPCALQSAGRVQGTSRKLQDMLCPKGAPPTPSPHARTQGRFSPWTVTASDRQAAQAITPALEEGNSQQEDRVQGSVLSAGHPPTRACSPMERLTTRRQTPAARRAIAAHLEEHHEQFALALPLATSASVCSSSARRCVHLAGSLLVLGIFGYVTNEDRMFGTEAFVLSGNR</sequence>